<dbReference type="SMART" id="SM00866">
    <property type="entry name" value="UTRA"/>
    <property type="match status" value="1"/>
</dbReference>
<dbReference type="InterPro" id="IPR028978">
    <property type="entry name" value="Chorismate_lyase_/UTRA_dom_sf"/>
</dbReference>
<organism evidence="5 6">
    <name type="scientific">Bombiscardovia nodaiensis</name>
    <dbReference type="NCBI Taxonomy" id="2932181"/>
    <lineage>
        <taxon>Bacteria</taxon>
        <taxon>Bacillati</taxon>
        <taxon>Actinomycetota</taxon>
        <taxon>Actinomycetes</taxon>
        <taxon>Bifidobacteriales</taxon>
        <taxon>Bifidobacteriaceae</taxon>
        <taxon>Bombiscardovia</taxon>
    </lineage>
</organism>
<evidence type="ECO:0000256" key="2">
    <source>
        <dbReference type="ARBA" id="ARBA00023125"/>
    </source>
</evidence>
<dbReference type="EMBL" id="AP026798">
    <property type="protein sequence ID" value="BDR53731.1"/>
    <property type="molecule type" value="Genomic_DNA"/>
</dbReference>
<dbReference type="PRINTS" id="PR00035">
    <property type="entry name" value="HTHGNTR"/>
</dbReference>
<evidence type="ECO:0000313" key="5">
    <source>
        <dbReference type="EMBL" id="BDR53731.1"/>
    </source>
</evidence>
<keyword evidence="1" id="KW-0805">Transcription regulation</keyword>
<dbReference type="PROSITE" id="PS50949">
    <property type="entry name" value="HTH_GNTR"/>
    <property type="match status" value="1"/>
</dbReference>
<accession>A0ABM8BAW2</accession>
<dbReference type="InterPro" id="IPR000524">
    <property type="entry name" value="Tscrpt_reg_HTH_GntR"/>
</dbReference>
<dbReference type="Gene3D" id="3.40.1410.10">
    <property type="entry name" value="Chorismate lyase-like"/>
    <property type="match status" value="1"/>
</dbReference>
<dbReference type="Pfam" id="PF07702">
    <property type="entry name" value="UTRA"/>
    <property type="match status" value="1"/>
</dbReference>
<dbReference type="SUPFAM" id="SSF46785">
    <property type="entry name" value="Winged helix' DNA-binding domain"/>
    <property type="match status" value="1"/>
</dbReference>
<dbReference type="CDD" id="cd07377">
    <property type="entry name" value="WHTH_GntR"/>
    <property type="match status" value="1"/>
</dbReference>
<evidence type="ECO:0000256" key="3">
    <source>
        <dbReference type="ARBA" id="ARBA00023163"/>
    </source>
</evidence>
<keyword evidence="2" id="KW-0238">DNA-binding</keyword>
<dbReference type="Gene3D" id="1.10.10.10">
    <property type="entry name" value="Winged helix-like DNA-binding domain superfamily/Winged helix DNA-binding domain"/>
    <property type="match status" value="1"/>
</dbReference>
<sequence>MSAGDQLPTEQELCQEYGVSRITLRRAIEDISRDGQVVRSQGRGTFKTESPTASREVISSQIKGFYRQQLDLGRYVHTKVISNEVVRNTPVARVLGIDPSFGIIRLERLRYVNDILQQHVVTYLSLERFPEVLQEDFTSGSLYDFLQSRYGVKLERDEVVVRIEEARGQVAGYFDVHEGTPVLAMDSTVFGSEGEVVCYGIALHPPRHSEIKFIIGNPAVSLDESPKSAQ</sequence>
<keyword evidence="6" id="KW-1185">Reference proteome</keyword>
<dbReference type="PANTHER" id="PTHR44846">
    <property type="entry name" value="MANNOSYL-D-GLYCERATE TRANSPORT/METABOLISM SYSTEM REPRESSOR MNGR-RELATED"/>
    <property type="match status" value="1"/>
</dbReference>
<evidence type="ECO:0000313" key="6">
    <source>
        <dbReference type="Proteomes" id="UP001321766"/>
    </source>
</evidence>
<dbReference type="PANTHER" id="PTHR44846:SF1">
    <property type="entry name" value="MANNOSYL-D-GLYCERATE TRANSPORT_METABOLISM SYSTEM REPRESSOR MNGR-RELATED"/>
    <property type="match status" value="1"/>
</dbReference>
<dbReference type="Pfam" id="PF00392">
    <property type="entry name" value="GntR"/>
    <property type="match status" value="1"/>
</dbReference>
<reference evidence="5 6" key="1">
    <citation type="journal article" date="2023" name="Microbiol. Spectr.">
        <title>Symbiosis of Carpenter Bees with Uncharacterized Lactic Acid Bacteria Showing NAD Auxotrophy.</title>
        <authorList>
            <person name="Kawasaki S."/>
            <person name="Ozawa K."/>
            <person name="Mori T."/>
            <person name="Yamamoto A."/>
            <person name="Ito M."/>
            <person name="Ohkuma M."/>
            <person name="Sakamoto M."/>
            <person name="Matsutani M."/>
        </authorList>
    </citation>
    <scope>NUCLEOTIDE SEQUENCE [LARGE SCALE GENOMIC DNA]</scope>
    <source>
        <strain evidence="5 6">Kim37-2</strain>
    </source>
</reference>
<evidence type="ECO:0000256" key="1">
    <source>
        <dbReference type="ARBA" id="ARBA00023015"/>
    </source>
</evidence>
<name>A0ABM8BAW2_9BIFI</name>
<dbReference type="Proteomes" id="UP001321766">
    <property type="component" value="Chromosome"/>
</dbReference>
<protein>
    <submittedName>
        <fullName evidence="5">GntR family transcriptional regulator</fullName>
    </submittedName>
</protein>
<proteinExistence type="predicted"/>
<dbReference type="InterPro" id="IPR036390">
    <property type="entry name" value="WH_DNA-bd_sf"/>
</dbReference>
<evidence type="ECO:0000259" key="4">
    <source>
        <dbReference type="PROSITE" id="PS50949"/>
    </source>
</evidence>
<dbReference type="InterPro" id="IPR036388">
    <property type="entry name" value="WH-like_DNA-bd_sf"/>
</dbReference>
<dbReference type="InterPro" id="IPR011663">
    <property type="entry name" value="UTRA"/>
</dbReference>
<gene>
    <name evidence="5" type="ORF">KIM372_16380</name>
</gene>
<dbReference type="InterPro" id="IPR050679">
    <property type="entry name" value="Bact_HTH_transcr_reg"/>
</dbReference>
<dbReference type="SUPFAM" id="SSF64288">
    <property type="entry name" value="Chorismate lyase-like"/>
    <property type="match status" value="1"/>
</dbReference>
<keyword evidence="3" id="KW-0804">Transcription</keyword>
<dbReference type="SMART" id="SM00345">
    <property type="entry name" value="HTH_GNTR"/>
    <property type="match status" value="1"/>
</dbReference>
<feature type="domain" description="HTH gntR-type" evidence="4">
    <location>
        <begin position="1"/>
        <end position="50"/>
    </location>
</feature>